<dbReference type="OMA" id="PWNILEI"/>
<keyword evidence="3 7" id="KW-0812">Transmembrane</keyword>
<evidence type="ECO:0000259" key="9">
    <source>
        <dbReference type="Pfam" id="PF20519"/>
    </source>
</evidence>
<proteinExistence type="inferred from homology"/>
<keyword evidence="5 7" id="KW-0472">Membrane</keyword>
<name>S4RBQ2_PETMA</name>
<dbReference type="GO" id="GO:0016020">
    <property type="term" value="C:membrane"/>
    <property type="evidence" value="ECO:0007669"/>
    <property type="project" value="UniProtKB-SubCell"/>
</dbReference>
<protein>
    <submittedName>
        <fullName evidence="10">Uncharacterized protein</fullName>
    </submittedName>
</protein>
<comment type="similarity">
    <text evidence="2">Belongs to the polycystin family.</text>
</comment>
<evidence type="ECO:0000256" key="6">
    <source>
        <dbReference type="ARBA" id="ARBA00023180"/>
    </source>
</evidence>
<evidence type="ECO:0000256" key="3">
    <source>
        <dbReference type="ARBA" id="ARBA00022692"/>
    </source>
</evidence>
<comment type="subcellular location">
    <subcellularLocation>
        <location evidence="1">Membrane</location>
        <topology evidence="1">Multi-pass membrane protein</topology>
    </subcellularLocation>
</comment>
<keyword evidence="4 7" id="KW-1133">Transmembrane helix</keyword>
<evidence type="ECO:0000256" key="4">
    <source>
        <dbReference type="ARBA" id="ARBA00022989"/>
    </source>
</evidence>
<dbReference type="GO" id="GO:0005262">
    <property type="term" value="F:calcium channel activity"/>
    <property type="evidence" value="ECO:0007669"/>
    <property type="project" value="TreeGrafter"/>
</dbReference>
<evidence type="ECO:0000256" key="5">
    <source>
        <dbReference type="ARBA" id="ARBA00023136"/>
    </source>
</evidence>
<reference evidence="10" key="2">
    <citation type="submission" date="2025-09" db="UniProtKB">
        <authorList>
            <consortium name="Ensembl"/>
        </authorList>
    </citation>
    <scope>IDENTIFICATION</scope>
</reference>
<feature type="transmembrane region" description="Helical" evidence="7">
    <location>
        <begin position="95"/>
        <end position="115"/>
    </location>
</feature>
<dbReference type="Ensembl" id="ENSPMAT00000002645.1">
    <property type="protein sequence ID" value="ENSPMAP00000002633.1"/>
    <property type="gene ID" value="ENSPMAG00000002415.1"/>
</dbReference>
<feature type="domain" description="Polycystin" evidence="9">
    <location>
        <begin position="1"/>
        <end position="82"/>
    </location>
</feature>
<feature type="domain" description="Polycystin cation channel PKD1/PKD2" evidence="8">
    <location>
        <begin position="95"/>
        <end position="304"/>
    </location>
</feature>
<reference evidence="10" key="1">
    <citation type="submission" date="2025-08" db="UniProtKB">
        <authorList>
            <consortium name="Ensembl"/>
        </authorList>
    </citation>
    <scope>IDENTIFICATION</scope>
</reference>
<dbReference type="HOGENOM" id="CLU_854033_0_0_1"/>
<organism evidence="10">
    <name type="scientific">Petromyzon marinus</name>
    <name type="common">Sea lamprey</name>
    <dbReference type="NCBI Taxonomy" id="7757"/>
    <lineage>
        <taxon>Eukaryota</taxon>
        <taxon>Metazoa</taxon>
        <taxon>Chordata</taxon>
        <taxon>Craniata</taxon>
        <taxon>Vertebrata</taxon>
        <taxon>Cyclostomata</taxon>
        <taxon>Hyperoartia</taxon>
        <taxon>Petromyzontiformes</taxon>
        <taxon>Petromyzontidae</taxon>
        <taxon>Petromyzon</taxon>
    </lineage>
</organism>
<dbReference type="STRING" id="7757.ENSPMAP00000002633"/>
<dbReference type="InterPro" id="IPR003915">
    <property type="entry name" value="PKD_2"/>
</dbReference>
<feature type="transmembrane region" description="Helical" evidence="7">
    <location>
        <begin position="218"/>
        <end position="239"/>
    </location>
</feature>
<dbReference type="Pfam" id="PF20519">
    <property type="entry name" value="Polycystin_dom"/>
    <property type="match status" value="1"/>
</dbReference>
<evidence type="ECO:0000256" key="2">
    <source>
        <dbReference type="ARBA" id="ARBA00007200"/>
    </source>
</evidence>
<keyword evidence="6" id="KW-0325">Glycoprotein</keyword>
<dbReference type="InterPro" id="IPR013122">
    <property type="entry name" value="PKD1_2_channel"/>
</dbReference>
<dbReference type="Pfam" id="PF08016">
    <property type="entry name" value="PKD_channel"/>
    <property type="match status" value="1"/>
</dbReference>
<dbReference type="Gene3D" id="1.10.287.70">
    <property type="match status" value="1"/>
</dbReference>
<dbReference type="PANTHER" id="PTHR10877:SF150">
    <property type="entry name" value="REJ DOMAIN-CONTAINING PROTEIN"/>
    <property type="match status" value="1"/>
</dbReference>
<evidence type="ECO:0000256" key="1">
    <source>
        <dbReference type="ARBA" id="ARBA00004141"/>
    </source>
</evidence>
<evidence type="ECO:0000313" key="10">
    <source>
        <dbReference type="Ensembl" id="ENSPMAP00000002633.1"/>
    </source>
</evidence>
<dbReference type="PANTHER" id="PTHR10877">
    <property type="entry name" value="POLYCYSTIN FAMILY MEMBER"/>
    <property type="match status" value="1"/>
</dbReference>
<dbReference type="AlphaFoldDB" id="S4RBQ2"/>
<dbReference type="InterPro" id="IPR051223">
    <property type="entry name" value="Polycystin"/>
</dbReference>
<accession>S4RBQ2</accession>
<dbReference type="GO" id="GO:0005509">
    <property type="term" value="F:calcium ion binding"/>
    <property type="evidence" value="ECO:0007669"/>
    <property type="project" value="InterPro"/>
</dbReference>
<dbReference type="PRINTS" id="PR01433">
    <property type="entry name" value="POLYCYSTIN2"/>
</dbReference>
<evidence type="ECO:0000259" key="8">
    <source>
        <dbReference type="Pfam" id="PF08016"/>
    </source>
</evidence>
<dbReference type="GO" id="GO:0050982">
    <property type="term" value="P:detection of mechanical stimulus"/>
    <property type="evidence" value="ECO:0007669"/>
    <property type="project" value="TreeGrafter"/>
</dbReference>
<dbReference type="GeneTree" id="ENSGT00940000164047"/>
<evidence type="ECO:0000256" key="7">
    <source>
        <dbReference type="SAM" id="Phobius"/>
    </source>
</evidence>
<sequence length="326" mass="36722">GELNTFIGSGYIADLGLTFAEASGNMSYLEQNSWVDARTTGLYAQFIIYNANANLFCLVEVLVESLSADMFQPSSNLKVFRLFNNRISYIILDNVAYIFYLIISMYFLTCVIFSITKEKFEYLKKPMNVAEIMNITLMIMKLIKQVSRSPALGSHLNFFFLINYCTLYSHKPLILLSTQFLGLVLFLATLRILPLFRYNTTMSEAVTLAAHCAHKLCSFSLIFFVLLISYSLIFWNVLGTRVGAYRSFGKSVGSLFAALHGAPVFGDLYAAGGYMAALLYFSFMLLFTVLLLNMMVVVIEEVYTRFRCGGAEVSRCKSFSVILKKA</sequence>
<feature type="transmembrane region" description="Helical" evidence="7">
    <location>
        <begin position="180"/>
        <end position="198"/>
    </location>
</feature>
<dbReference type="InterPro" id="IPR046791">
    <property type="entry name" value="Polycystin_dom"/>
</dbReference>
<feature type="transmembrane region" description="Helical" evidence="7">
    <location>
        <begin position="277"/>
        <end position="299"/>
    </location>
</feature>